<evidence type="ECO:0000313" key="12">
    <source>
        <dbReference type="EMBL" id="ETO80852.1"/>
    </source>
</evidence>
<dbReference type="EMBL" id="ANJA01000944">
    <property type="protein sequence ID" value="ETO80852.1"/>
    <property type="molecule type" value="Genomic_DNA"/>
</dbReference>
<dbReference type="GO" id="GO:0005319">
    <property type="term" value="F:lipid transporter activity"/>
    <property type="evidence" value="ECO:0007669"/>
    <property type="project" value="TreeGrafter"/>
</dbReference>
<sequence length="1952" mass="214421">MTQLDKAGMPSEHNLSERRTAWAFIRALLWKNWLLKIRHPIASASEVMVPAIFILLLGVMKGLTTTVNVPAGWSDTDASANDDSIGTSYNLFQPTGQTIEWVDAELPKFALHETSMTGLILSLGLQSINDAIRLEELSGEAQTTCSTGVIANGLAESNTSSEYRVPEACAEKFSPYKIAIALDNTFTRKYFVETMDMWYPRMNLMNSSSEMLTVPSFKESIEFFDTNDALTTYVKSDDYGKGVDNPRIYAVIVFNAIPATDKIGSFESIEYTLRLNSTAGDSTGRVPSTSSSTLDVDIFQTDIDVDYYSRYTVTGFMTLETLVTRFVSCMPRWFSANESTTGVCQRPQTTAPASTELDTTLLNVLNDDGLIKEVLKSVFTSGNVSFSSALSSMSNATREQLLTPLRQAPQSYLGSTVAPFPVDSFASSSFYDSVSDVFSVIFVLAYLFTISRILVVFIQEKELRLREFMKILGVTEKTITITWCITYTFVLFVGAVVQALAGLAGLFAKSSVILTFLFFFLFGMTVLSLAYLVSTLFNKARIGSFVGMLVFFFMHVISQGFSDGTSESTKMIGCIFSPVGLAQGVTVLADAETTGAGVTFSNVSELSHNFRFSTALYMFAFDTVLYTLIGLYFDKVMPKEYGTSLKWYFPVSPSYWRGRRQRATATTTQGPLLENVSLNMNPNIEPVNAELREQENNGEALTVQRLKKVFQVPGGEKVAVKGLDLTMYKDQITCLLGHNGAGKTTLISMLTGMAAPSSGNATYRGLSITEDMDELRQSLGICFQHDVLFPDLSVEEHLLFFGQIKGYANEELHAVAEKQIREVGLTEKRNSRPNDLSGGMKRKLSVVVSLLGDSSLVFLDEPTSGMDPYSRRSTWEILLNNRNDRVMVLTTHFMDEADILGDRIAIMAEGELRCCGSSLFLKNRFGAGYNLTLVKDDAKCNDDAVTAFVTSFVPDAQLLSNVGSEIAFQLPLHSSSKFASVFAEMDRQLGTLGLLSYGVSVTTLEEVFIKVAELGDGNNQHTLGNFTQGGDSKTTDSYQLCDEIITTESLFHRHLRALLLKRLRYAKRDKKTIIYTALLPVLLIAFGLGILKSSGLSKDDPIKALMTDAYAGSSTPTPYFCQAGAGVEGWCSTMMSPSYLSGLDAQQLTISEPAFDSISPTVFDVSYTDPNINGSGTTGYSVAMGQQLYNRGYGKNGINLVKGQYGAYLVYGDSAQNLFGYNLFVNTSAPHSSAVFKAVMDQAAYRFFASDSGASDSSVNLKVSSHPLPVKAVTKAFFGSALAFVACMFTCTAFTFLPASIVVFLVKEKQSEHNSKHQQLVSGVSLPAFWASNYIWDLAMYLFPCVLALVLIYGFNVSALTGNDCDSCTSATFPSVILLFILFGFAICPFTYCLSFVFKEHAAAQTYTIAINFVIGVVLMIISFVLDVIEGTASDINSVLIFIWRLSPLFNLGNGLLQMVMHDTASIRFSKDEKTSPFSTDIMGFELIFLLLTAIAYMIIAVRLDYVKTFAKVTNVNTDESFSGDHEIDEDVEKEAVRVASGGADGDAVKLAGLRKVYPGGKVAVRDLSFGLKRGECFGFLGINGAGKTTTMKMLTGDVAPSRGTATLGGYDILTQQLEVRRQIGYCPQFDALFDLLTVREHLELFGAIKGIPQASIDRVVKEKIQQLNLGDFEHKLAGSLSGGNKRKLSVAIAMIGNPAIIFLDEPSTGMDPVSRRFMWDVIADISTRGKESTIVLTTHSMEESEALCSRVGIMVGGRLRCLGSVQHLKTRFGDGIVFDVKLDAPTVDELEYLVQHIFGQQDQRVSPEQLDGKCRAFGYPELADRVTASHPTGYSLAAAMKRDGFIRAVAFCSWCVEETRFDALNEYLTTAFGPNGVLVMERQNDFCRFKVRGSNGQVKLSKMFALVEGVKTKMHIREYSVSQTTLEQIFNLFASQQEEEQGVARGMYQRE</sequence>
<dbReference type="FunFam" id="3.40.50.300:FF:000298">
    <property type="entry name" value="ATP-binding cassette sub-family A member 12"/>
    <property type="match status" value="1"/>
</dbReference>
<evidence type="ECO:0000256" key="2">
    <source>
        <dbReference type="ARBA" id="ARBA00008869"/>
    </source>
</evidence>
<dbReference type="FunFam" id="3.40.50.300:FF:000904">
    <property type="entry name" value="ABC transporter A family member 1"/>
    <property type="match status" value="1"/>
</dbReference>
<name>A0A081APP1_PHYNI</name>
<evidence type="ECO:0000256" key="8">
    <source>
        <dbReference type="ARBA" id="ARBA00022989"/>
    </source>
</evidence>
<evidence type="ECO:0000313" key="13">
    <source>
        <dbReference type="Proteomes" id="UP000028582"/>
    </source>
</evidence>
<comment type="similarity">
    <text evidence="2">Belongs to the ABC transporter superfamily. ABCA family.</text>
</comment>
<keyword evidence="9 10" id="KW-0472">Membrane</keyword>
<feature type="transmembrane region" description="Helical" evidence="10">
    <location>
        <begin position="437"/>
        <end position="458"/>
    </location>
</feature>
<dbReference type="GO" id="GO:0140359">
    <property type="term" value="F:ABC-type transporter activity"/>
    <property type="evidence" value="ECO:0007669"/>
    <property type="project" value="InterPro"/>
</dbReference>
<dbReference type="InterPro" id="IPR003439">
    <property type="entry name" value="ABC_transporter-like_ATP-bd"/>
</dbReference>
<protein>
    <recommendedName>
        <fullName evidence="11">ABC transporter domain-containing protein</fullName>
    </recommendedName>
</protein>
<feature type="transmembrane region" description="Helical" evidence="10">
    <location>
        <begin position="1441"/>
        <end position="1461"/>
    </location>
</feature>
<feature type="transmembrane region" description="Helical" evidence="10">
    <location>
        <begin position="540"/>
        <end position="561"/>
    </location>
</feature>
<feature type="transmembrane region" description="Helical" evidence="10">
    <location>
        <begin position="1375"/>
        <end position="1397"/>
    </location>
</feature>
<evidence type="ECO:0000256" key="10">
    <source>
        <dbReference type="SAM" id="Phobius"/>
    </source>
</evidence>
<comment type="subcellular location">
    <subcellularLocation>
        <location evidence="1">Membrane</location>
        <topology evidence="1">Multi-pass membrane protein</topology>
    </subcellularLocation>
</comment>
<evidence type="ECO:0000256" key="6">
    <source>
        <dbReference type="ARBA" id="ARBA00022741"/>
    </source>
</evidence>
<feature type="transmembrane region" description="Helical" evidence="10">
    <location>
        <begin position="1072"/>
        <end position="1091"/>
    </location>
</feature>
<dbReference type="InterPro" id="IPR003593">
    <property type="entry name" value="AAA+_ATPase"/>
</dbReference>
<dbReference type="Pfam" id="PF00005">
    <property type="entry name" value="ABC_tran"/>
    <property type="match status" value="2"/>
</dbReference>
<dbReference type="SMART" id="SM00382">
    <property type="entry name" value="AAA"/>
    <property type="match status" value="2"/>
</dbReference>
<feature type="transmembrane region" description="Helical" evidence="10">
    <location>
        <begin position="1482"/>
        <end position="1502"/>
    </location>
</feature>
<evidence type="ECO:0000256" key="3">
    <source>
        <dbReference type="ARBA" id="ARBA00022448"/>
    </source>
</evidence>
<dbReference type="SUPFAM" id="SSF52540">
    <property type="entry name" value="P-loop containing nucleoside triphosphate hydrolases"/>
    <property type="match status" value="2"/>
</dbReference>
<feature type="transmembrane region" description="Helical" evidence="10">
    <location>
        <begin position="1277"/>
        <end position="1306"/>
    </location>
</feature>
<feature type="transmembrane region" description="Helical" evidence="10">
    <location>
        <begin position="479"/>
        <end position="507"/>
    </location>
</feature>
<feature type="transmembrane region" description="Helical" evidence="10">
    <location>
        <begin position="1409"/>
        <end position="1429"/>
    </location>
</feature>
<keyword evidence="7" id="KW-0067">ATP-binding</keyword>
<keyword evidence="4 10" id="KW-0812">Transmembrane</keyword>
<proteinExistence type="inferred from homology"/>
<evidence type="ECO:0000259" key="11">
    <source>
        <dbReference type="PROSITE" id="PS50893"/>
    </source>
</evidence>
<evidence type="ECO:0000256" key="5">
    <source>
        <dbReference type="ARBA" id="ARBA00022737"/>
    </source>
</evidence>
<keyword evidence="6" id="KW-0547">Nucleotide-binding</keyword>
<dbReference type="PROSITE" id="PS50893">
    <property type="entry name" value="ABC_TRANSPORTER_2"/>
    <property type="match status" value="2"/>
</dbReference>
<organism evidence="12 13">
    <name type="scientific">Phytophthora nicotianae P1976</name>
    <dbReference type="NCBI Taxonomy" id="1317066"/>
    <lineage>
        <taxon>Eukaryota</taxon>
        <taxon>Sar</taxon>
        <taxon>Stramenopiles</taxon>
        <taxon>Oomycota</taxon>
        <taxon>Peronosporomycetes</taxon>
        <taxon>Peronosporales</taxon>
        <taxon>Peronosporaceae</taxon>
        <taxon>Phytophthora</taxon>
    </lineage>
</organism>
<evidence type="ECO:0000256" key="1">
    <source>
        <dbReference type="ARBA" id="ARBA00004141"/>
    </source>
</evidence>
<keyword evidence="5" id="KW-0677">Repeat</keyword>
<dbReference type="PANTHER" id="PTHR19229:SF36">
    <property type="entry name" value="ATP-BINDING CASSETTE SUB-FAMILY A MEMBER 2"/>
    <property type="match status" value="1"/>
</dbReference>
<dbReference type="InterPro" id="IPR027417">
    <property type="entry name" value="P-loop_NTPase"/>
</dbReference>
<feature type="transmembrane region" description="Helical" evidence="10">
    <location>
        <begin position="513"/>
        <end position="533"/>
    </location>
</feature>
<dbReference type="InterPro" id="IPR026082">
    <property type="entry name" value="ABCA"/>
</dbReference>
<feature type="transmembrane region" description="Helical" evidence="10">
    <location>
        <begin position="615"/>
        <end position="633"/>
    </location>
</feature>
<evidence type="ECO:0000256" key="9">
    <source>
        <dbReference type="ARBA" id="ARBA00023136"/>
    </source>
</evidence>
<keyword evidence="3" id="KW-0813">Transport</keyword>
<evidence type="ECO:0000256" key="7">
    <source>
        <dbReference type="ARBA" id="ARBA00022840"/>
    </source>
</evidence>
<dbReference type="GO" id="GO:0005524">
    <property type="term" value="F:ATP binding"/>
    <property type="evidence" value="ECO:0007669"/>
    <property type="project" value="UniProtKB-KW"/>
</dbReference>
<accession>A0A081APP1</accession>
<dbReference type="CDD" id="cd03263">
    <property type="entry name" value="ABC_subfamily_A"/>
    <property type="match status" value="2"/>
</dbReference>
<feature type="domain" description="ABC transporter" evidence="11">
    <location>
        <begin position="704"/>
        <end position="934"/>
    </location>
</feature>
<keyword evidence="8 10" id="KW-1133">Transmembrane helix</keyword>
<dbReference type="Pfam" id="PF12698">
    <property type="entry name" value="ABC2_membrane_3"/>
    <property type="match status" value="2"/>
</dbReference>
<evidence type="ECO:0000256" key="4">
    <source>
        <dbReference type="ARBA" id="ARBA00022692"/>
    </source>
</evidence>
<dbReference type="Gene3D" id="3.40.50.300">
    <property type="entry name" value="P-loop containing nucleotide triphosphate hydrolases"/>
    <property type="match status" value="2"/>
</dbReference>
<dbReference type="Proteomes" id="UP000028582">
    <property type="component" value="Unassembled WGS sequence"/>
</dbReference>
<feature type="transmembrane region" description="Helical" evidence="10">
    <location>
        <begin position="1334"/>
        <end position="1355"/>
    </location>
</feature>
<dbReference type="GO" id="GO:0016020">
    <property type="term" value="C:membrane"/>
    <property type="evidence" value="ECO:0007669"/>
    <property type="project" value="UniProtKB-SubCell"/>
</dbReference>
<dbReference type="InterPro" id="IPR013525">
    <property type="entry name" value="ABC2_TM"/>
</dbReference>
<dbReference type="PANTHER" id="PTHR19229">
    <property type="entry name" value="ATP-BINDING CASSETTE TRANSPORTER SUBFAMILY A ABCA"/>
    <property type="match status" value="1"/>
</dbReference>
<feature type="domain" description="ABC transporter" evidence="11">
    <location>
        <begin position="1549"/>
        <end position="1782"/>
    </location>
</feature>
<reference evidence="12 13" key="1">
    <citation type="submission" date="2013-11" db="EMBL/GenBank/DDBJ databases">
        <title>The Genome Sequence of Phytophthora parasitica P1976.</title>
        <authorList>
            <consortium name="The Broad Institute Genomics Platform"/>
            <person name="Russ C."/>
            <person name="Tyler B."/>
            <person name="Panabieres F."/>
            <person name="Shan W."/>
            <person name="Tripathy S."/>
            <person name="Grunwald N."/>
            <person name="Machado M."/>
            <person name="Johnson C.S."/>
            <person name="Walker B."/>
            <person name="Young S."/>
            <person name="Zeng Q."/>
            <person name="Gargeya S."/>
            <person name="Fitzgerald M."/>
            <person name="Haas B."/>
            <person name="Abouelleil A."/>
            <person name="Allen A.W."/>
            <person name="Alvarado L."/>
            <person name="Arachchi H.M."/>
            <person name="Berlin A.M."/>
            <person name="Chapman S.B."/>
            <person name="Gainer-Dewar J."/>
            <person name="Goldberg J."/>
            <person name="Griggs A."/>
            <person name="Gujja S."/>
            <person name="Hansen M."/>
            <person name="Howarth C."/>
            <person name="Imamovic A."/>
            <person name="Ireland A."/>
            <person name="Larimer J."/>
            <person name="McCowan C."/>
            <person name="Murphy C."/>
            <person name="Pearson M."/>
            <person name="Poon T.W."/>
            <person name="Priest M."/>
            <person name="Roberts A."/>
            <person name="Saif S."/>
            <person name="Shea T."/>
            <person name="Sisk P."/>
            <person name="Sykes S."/>
            <person name="Wortman J."/>
            <person name="Nusbaum C."/>
            <person name="Birren B."/>
        </authorList>
    </citation>
    <scope>NUCLEOTIDE SEQUENCE [LARGE SCALE GENOMIC DNA]</scope>
    <source>
        <strain evidence="12 13">P1976</strain>
    </source>
</reference>
<dbReference type="GO" id="GO:0016887">
    <property type="term" value="F:ATP hydrolysis activity"/>
    <property type="evidence" value="ECO:0007669"/>
    <property type="project" value="InterPro"/>
</dbReference>
<gene>
    <name evidence="12" type="ORF">F444_04725</name>
</gene>
<dbReference type="PROSITE" id="PS00211">
    <property type="entry name" value="ABC_TRANSPORTER_1"/>
    <property type="match status" value="2"/>
</dbReference>
<dbReference type="InterPro" id="IPR017871">
    <property type="entry name" value="ABC_transporter-like_CS"/>
</dbReference>
<dbReference type="OrthoDB" id="10255969at2759"/>
<comment type="caution">
    <text evidence="12">The sequence shown here is derived from an EMBL/GenBank/DDBJ whole genome shotgun (WGS) entry which is preliminary data.</text>
</comment>